<dbReference type="PANTHER" id="PTHR46401">
    <property type="entry name" value="GLYCOSYLTRANSFERASE WBBK-RELATED"/>
    <property type="match status" value="1"/>
</dbReference>
<accession>F6F0A5</accession>
<feature type="domain" description="Glycosyl transferase family 1" evidence="2">
    <location>
        <begin position="262"/>
        <end position="418"/>
    </location>
</feature>
<sequence>MPEHSLASKQLRICLDGYNFAMPKGTGVATYGLTLARMIREMGHNVEGIFGLDVGEAQETRETVLYDLIGRERRETRKQFRRRVRQEKIRAFLKRRVLEVPVTEKIVKDGILDRIPSFDRIWSSASLFEIANWHFRYFKKFLTIDLPQPPDIMHWTYPIPIHLRGARNIYTVHDLVPLKMPYLSLDDKSFYYRLVDSCVNNSVGICTVSETSLMDIVERFPSAEGRIFNTYQSSPIPAEVLASNPETDARLIEQMYSLQRSGYFLFFGAIDPKKNIARIIEAYLSSNAKSPLVLVSARNWGMADTAGSESGIAIHGRTISSDRIIQLDYMPRTLLFRLIRGAKAVLMPSLFEGFGLPALEAIQLGTPVIASNVGSLPEVVGNAGLLVDPYKVADIAAAIEILDGDSVLRNRLITAGIQQSEKFSDNHYKDRLNKLYSNIMNN</sequence>
<dbReference type="EMBL" id="CP002798">
    <property type="protein sequence ID" value="AEG50329.1"/>
    <property type="molecule type" value="Genomic_DNA"/>
</dbReference>
<dbReference type="RefSeq" id="WP_013848565.1">
    <property type="nucleotide sequence ID" value="NC_015593.1"/>
</dbReference>
<dbReference type="HOGENOM" id="CLU_009583_27_6_5"/>
<organism evidence="3 4">
    <name type="scientific">Sphingobium chlorophenolicum L-1</name>
    <dbReference type="NCBI Taxonomy" id="690566"/>
    <lineage>
        <taxon>Bacteria</taxon>
        <taxon>Pseudomonadati</taxon>
        <taxon>Pseudomonadota</taxon>
        <taxon>Alphaproteobacteria</taxon>
        <taxon>Sphingomonadales</taxon>
        <taxon>Sphingomonadaceae</taxon>
        <taxon>Sphingobium</taxon>
    </lineage>
</organism>
<gene>
    <name evidence="3" type="ORF">Sphch_2686</name>
</gene>
<evidence type="ECO:0000313" key="3">
    <source>
        <dbReference type="EMBL" id="AEG50329.1"/>
    </source>
</evidence>
<evidence type="ECO:0000313" key="4">
    <source>
        <dbReference type="Proteomes" id="UP000007150"/>
    </source>
</evidence>
<proteinExistence type="predicted"/>
<dbReference type="AlphaFoldDB" id="F6F0A5"/>
<evidence type="ECO:0000256" key="1">
    <source>
        <dbReference type="ARBA" id="ARBA00022679"/>
    </source>
</evidence>
<protein>
    <submittedName>
        <fullName evidence="3">Glycosyl transferase group 1</fullName>
    </submittedName>
</protein>
<dbReference type="CDD" id="cd03809">
    <property type="entry name" value="GT4_MtfB-like"/>
    <property type="match status" value="1"/>
</dbReference>
<dbReference type="GO" id="GO:0009103">
    <property type="term" value="P:lipopolysaccharide biosynthetic process"/>
    <property type="evidence" value="ECO:0007669"/>
    <property type="project" value="TreeGrafter"/>
</dbReference>
<evidence type="ECO:0000259" key="2">
    <source>
        <dbReference type="Pfam" id="PF00534"/>
    </source>
</evidence>
<name>F6F0A5_SPHCR</name>
<dbReference type="Proteomes" id="UP000007150">
    <property type="component" value="Chromosome 1"/>
</dbReference>
<dbReference type="InterPro" id="IPR001296">
    <property type="entry name" value="Glyco_trans_1"/>
</dbReference>
<dbReference type="STRING" id="690566.Sphch_2686"/>
<reference evidence="3 4" key="1">
    <citation type="submission" date="2011-05" db="EMBL/GenBank/DDBJ databases">
        <title>Complete sequence of chromosome 1 of Sphingobium chlorophenolicum L-1.</title>
        <authorList>
            <consortium name="US DOE Joint Genome Institute"/>
            <person name="Lucas S."/>
            <person name="Han J."/>
            <person name="Lapidus A."/>
            <person name="Cheng J.-F."/>
            <person name="Goodwin L."/>
            <person name="Pitluck S."/>
            <person name="Peters L."/>
            <person name="Daligault H."/>
            <person name="Han C."/>
            <person name="Tapia R."/>
            <person name="Land M."/>
            <person name="Hauser L."/>
            <person name="Kyrpides N."/>
            <person name="Ivanova N."/>
            <person name="Pagani I."/>
            <person name="Turner P."/>
            <person name="Copley S."/>
            <person name="Woyke T."/>
        </authorList>
    </citation>
    <scope>NUCLEOTIDE SEQUENCE [LARGE SCALE GENOMIC DNA]</scope>
    <source>
        <strain evidence="3 4">L-1</strain>
    </source>
</reference>
<dbReference type="SUPFAM" id="SSF53756">
    <property type="entry name" value="UDP-Glycosyltransferase/glycogen phosphorylase"/>
    <property type="match status" value="1"/>
</dbReference>
<dbReference type="PANTHER" id="PTHR46401:SF2">
    <property type="entry name" value="GLYCOSYLTRANSFERASE WBBK-RELATED"/>
    <property type="match status" value="1"/>
</dbReference>
<keyword evidence="1 3" id="KW-0808">Transferase</keyword>
<dbReference type="KEGG" id="sch:Sphch_2686"/>
<keyword evidence="4" id="KW-1185">Reference proteome</keyword>
<dbReference type="Gene3D" id="3.40.50.2000">
    <property type="entry name" value="Glycogen Phosphorylase B"/>
    <property type="match status" value="2"/>
</dbReference>
<dbReference type="Pfam" id="PF00534">
    <property type="entry name" value="Glycos_transf_1"/>
    <property type="match status" value="1"/>
</dbReference>
<dbReference type="GO" id="GO:0016757">
    <property type="term" value="F:glycosyltransferase activity"/>
    <property type="evidence" value="ECO:0007669"/>
    <property type="project" value="InterPro"/>
</dbReference>